<protein>
    <submittedName>
        <fullName evidence="1">Uncharacterized protein</fullName>
    </submittedName>
</protein>
<dbReference type="AlphaFoldDB" id="A0A7W7WPP1"/>
<dbReference type="Proteomes" id="UP000578819">
    <property type="component" value="Unassembled WGS sequence"/>
</dbReference>
<reference evidence="1 2" key="1">
    <citation type="submission" date="2020-08" db="EMBL/GenBank/DDBJ databases">
        <title>Sequencing the genomes of 1000 actinobacteria strains.</title>
        <authorList>
            <person name="Klenk H.-P."/>
        </authorList>
    </citation>
    <scope>NUCLEOTIDE SEQUENCE [LARGE SCALE GENOMIC DNA]</scope>
    <source>
        <strain evidence="1 2">DSM 45886</strain>
    </source>
</reference>
<gene>
    <name evidence="1" type="ORF">FHR38_002642</name>
</gene>
<organism evidence="1 2">
    <name type="scientific">Micromonospora polyrhachis</name>
    <dbReference type="NCBI Taxonomy" id="1282883"/>
    <lineage>
        <taxon>Bacteria</taxon>
        <taxon>Bacillati</taxon>
        <taxon>Actinomycetota</taxon>
        <taxon>Actinomycetes</taxon>
        <taxon>Micromonosporales</taxon>
        <taxon>Micromonosporaceae</taxon>
        <taxon>Micromonospora</taxon>
    </lineage>
</organism>
<evidence type="ECO:0000313" key="2">
    <source>
        <dbReference type="Proteomes" id="UP000578819"/>
    </source>
</evidence>
<comment type="caution">
    <text evidence="1">The sequence shown here is derived from an EMBL/GenBank/DDBJ whole genome shotgun (WGS) entry which is preliminary data.</text>
</comment>
<dbReference type="EMBL" id="JACHJW010000001">
    <property type="protein sequence ID" value="MBB4958909.1"/>
    <property type="molecule type" value="Genomic_DNA"/>
</dbReference>
<keyword evidence="2" id="KW-1185">Reference proteome</keyword>
<sequence>MRAPGLGLTPESEDEQRRGPLLLGQLSHFGYGIFVPE</sequence>
<name>A0A7W7WPP1_9ACTN</name>
<proteinExistence type="predicted"/>
<accession>A0A7W7WPP1</accession>
<evidence type="ECO:0000313" key="1">
    <source>
        <dbReference type="EMBL" id="MBB4958909.1"/>
    </source>
</evidence>